<reference evidence="1" key="1">
    <citation type="journal article" date="2022" name="bioRxiv">
        <title>Sequencing and chromosome-scale assembly of the giantPleurodeles waltlgenome.</title>
        <authorList>
            <person name="Brown T."/>
            <person name="Elewa A."/>
            <person name="Iarovenko S."/>
            <person name="Subramanian E."/>
            <person name="Araus A.J."/>
            <person name="Petzold A."/>
            <person name="Susuki M."/>
            <person name="Suzuki K.-i.T."/>
            <person name="Hayashi T."/>
            <person name="Toyoda A."/>
            <person name="Oliveira C."/>
            <person name="Osipova E."/>
            <person name="Leigh N.D."/>
            <person name="Simon A."/>
            <person name="Yun M.H."/>
        </authorList>
    </citation>
    <scope>NUCLEOTIDE SEQUENCE</scope>
    <source>
        <strain evidence="1">20211129_DDA</strain>
        <tissue evidence="1">Liver</tissue>
    </source>
</reference>
<comment type="caution">
    <text evidence="1">The sequence shown here is derived from an EMBL/GenBank/DDBJ whole genome shotgun (WGS) entry which is preliminary data.</text>
</comment>
<accession>A0AAV7UZ00</accession>
<protein>
    <recommendedName>
        <fullName evidence="3">Endonuclease/exonuclease/phosphatase domain-containing protein</fullName>
    </recommendedName>
</protein>
<dbReference type="Gene3D" id="3.60.10.10">
    <property type="entry name" value="Endonuclease/exonuclease/phosphatase"/>
    <property type="match status" value="1"/>
</dbReference>
<evidence type="ECO:0000313" key="1">
    <source>
        <dbReference type="EMBL" id="KAJ1193283.1"/>
    </source>
</evidence>
<dbReference type="InterPro" id="IPR036691">
    <property type="entry name" value="Endo/exonu/phosph_ase_sf"/>
</dbReference>
<evidence type="ECO:0000313" key="2">
    <source>
        <dbReference type="Proteomes" id="UP001066276"/>
    </source>
</evidence>
<evidence type="ECO:0008006" key="3">
    <source>
        <dbReference type="Google" id="ProtNLM"/>
    </source>
</evidence>
<sequence>MVGRKALIFTDLQKLQQFIAKKGAKGQRRNTQTAGGGEAAEEMDDVVAYLRRHTVDIAILQKTHLAQGRGDSVQQRMQGQVCAAGFTTHATGVLIWARKGAAIRLQEVCIDPAGYYVVAKYIIGNCVLLVVDIYSPNYDDPNFYYILNTTLQQSGDIPQLWGGNLNCVLNPDKDRSTGPPRRPSLVARALSEIVAREGVVAVWSHQYSTIPGYNHYSAVHDIQTRIDYWLCLRQLSPPDTGP</sequence>
<dbReference type="AlphaFoldDB" id="A0AAV7UZ00"/>
<dbReference type="SUPFAM" id="SSF56219">
    <property type="entry name" value="DNase I-like"/>
    <property type="match status" value="1"/>
</dbReference>
<dbReference type="Proteomes" id="UP001066276">
    <property type="component" value="Chromosome 2_2"/>
</dbReference>
<organism evidence="1 2">
    <name type="scientific">Pleurodeles waltl</name>
    <name type="common">Iberian ribbed newt</name>
    <dbReference type="NCBI Taxonomy" id="8319"/>
    <lineage>
        <taxon>Eukaryota</taxon>
        <taxon>Metazoa</taxon>
        <taxon>Chordata</taxon>
        <taxon>Craniata</taxon>
        <taxon>Vertebrata</taxon>
        <taxon>Euteleostomi</taxon>
        <taxon>Amphibia</taxon>
        <taxon>Batrachia</taxon>
        <taxon>Caudata</taxon>
        <taxon>Salamandroidea</taxon>
        <taxon>Salamandridae</taxon>
        <taxon>Pleurodelinae</taxon>
        <taxon>Pleurodeles</taxon>
    </lineage>
</organism>
<proteinExistence type="predicted"/>
<gene>
    <name evidence="1" type="ORF">NDU88_002582</name>
</gene>
<keyword evidence="2" id="KW-1185">Reference proteome</keyword>
<name>A0AAV7UZ00_PLEWA</name>
<dbReference type="EMBL" id="JANPWB010000004">
    <property type="protein sequence ID" value="KAJ1193283.1"/>
    <property type="molecule type" value="Genomic_DNA"/>
</dbReference>